<dbReference type="Pfam" id="PF00133">
    <property type="entry name" value="tRNA-synt_1"/>
    <property type="match status" value="2"/>
</dbReference>
<reference evidence="12 13" key="1">
    <citation type="journal article" date="2019" name="Sci. Rep.">
        <title>Nanopore sequencing improves the draft genome of the human pathogenic amoeba Naegleria fowleri.</title>
        <authorList>
            <person name="Liechti N."/>
            <person name="Schurch N."/>
            <person name="Bruggmann R."/>
            <person name="Wittwer M."/>
        </authorList>
    </citation>
    <scope>NUCLEOTIDE SEQUENCE [LARGE SCALE GENOMIC DNA]</scope>
    <source>
        <strain evidence="12 13">ATCC 30894</strain>
    </source>
</reference>
<feature type="domain" description="Aminoacyl-tRNA synthetase class Ia" evidence="10">
    <location>
        <begin position="32"/>
        <end position="112"/>
    </location>
</feature>
<dbReference type="GO" id="GO:0004823">
    <property type="term" value="F:leucine-tRNA ligase activity"/>
    <property type="evidence" value="ECO:0007669"/>
    <property type="project" value="UniProtKB-EC"/>
</dbReference>
<accession>A0A6A5BE00</accession>
<dbReference type="GO" id="GO:0002161">
    <property type="term" value="F:aminoacyl-tRNA deacylase activity"/>
    <property type="evidence" value="ECO:0007669"/>
    <property type="project" value="InterPro"/>
</dbReference>
<dbReference type="VEuPathDB" id="AmoebaDB:NF0125380"/>
<dbReference type="VEuPathDB" id="AmoebaDB:FDP41_004769"/>
<dbReference type="NCBIfam" id="TIGR00395">
    <property type="entry name" value="leuS_arch"/>
    <property type="match status" value="1"/>
</dbReference>
<dbReference type="PANTHER" id="PTHR45794">
    <property type="entry name" value="LEUCYL-TRNA SYNTHETASE"/>
    <property type="match status" value="1"/>
</dbReference>
<keyword evidence="7 9" id="KW-0030">Aminoacyl-tRNA synthetase</keyword>
<comment type="caution">
    <text evidence="12">The sequence shown here is derived from an EMBL/GenBank/DDBJ whole genome shotgun (WGS) entry which is preliminary data.</text>
</comment>
<gene>
    <name evidence="12" type="ORF">FDP41_004769</name>
</gene>
<dbReference type="InterPro" id="IPR009080">
    <property type="entry name" value="tRNAsynth_Ia_anticodon-bd"/>
</dbReference>
<dbReference type="GeneID" id="68111987"/>
<dbReference type="AlphaFoldDB" id="A0A6A5BE00"/>
<keyword evidence="6 9" id="KW-0648">Protein biosynthesis</keyword>
<dbReference type="OrthoDB" id="10249672at2759"/>
<dbReference type="InterPro" id="IPR001412">
    <property type="entry name" value="aa-tRNA-synth_I_CS"/>
</dbReference>
<dbReference type="Pfam" id="PF08264">
    <property type="entry name" value="Anticodon_1"/>
    <property type="match status" value="1"/>
</dbReference>
<sequence length="1054" mass="120771">MSQQAKTKEAPKIQEAKGTAKRDFLLDVEQQVQKFWDENHVNEANAGDLDNKEKFFVTFPYPYMNGRLHLGHAFSLTKAEFQARFQRLLGKNVLFPFGFHCTGMPIAACADRLKREIEDFGNPPKFPEKQVNNTDKEEKVEDENAEVKTGEYQWNIMRKNGLPDEEIAKFSNAKYWLEYFPPLAKKDLQKFGVMCDFRRSFITTDLNPYYDSFIRWQFNRLREQGRISFGKRYSIFSPKDNQLCADHDRAVGEGAKPQEYTVVKLFLQKPYPAVLKHLEDKKVYLGAATLRPETMFGQTNCWLLPDGEYGAFETNTGEIIICTPRAARNLAWQELSPELGKVVQHAKFLGADLMGAAVEAPLSPLKTIYVLPMMSISTRKTTGVVTSVPSDAPADYAALQDLKNKPELRAKYGIKEEYLFDPIPIIEVPEYGTLCAQALCEKYKIKSQNDRDALEQAKDEAYGQGFNKGVFVIEGEFKGMAVKEVKNKIRQMLVDQGLAIPYAEPDKEVISRSGDRCVVSLTDQWYLKYGEEDWKKIVTEHLHTKFHVYNPATLNELETTVDWLKEWGCSRSYGLGTKLPWDEQFLIESLSDSTIYMAFYTVAHLLQGGVLDGSGESPLGIKPSQMTDEIWSYLFHGKEPSSTNGISREALDTLRKEFLYWYPVDLRVSGKDLIKNHLTMFLYNHAAIFPDLMPGSIFANGYVMVNGAKMSKQAGNFLTLQNVIDLYGADATRLALCDSGDTHDDANFEQNNANSAVLKLNTFVEWIKETLEGPLREEDSEYLFADKTFDARINLCVEQSKKFYNDMVFKEVFKSAWVAMQDSLSKYIETMKRDSEKLHKKLVLKFIEIQSIILSPILPHITEYIWREILKKDGSIVNAKWPVVPEADQSLLASDEYLRDALHSFRQSFQKESKNKKRPLKAYVYVADKFLDWQLKSLELLSKYKDSFTGEKEKEEQAMKIISTEMKDYMKFKPMSFIAAKRDQYKKDGIKALSPEMPFNEFELLKANVNLIKACFGGVETVEIYCLSQEYPDPLKRALRAQPLEPAFGVEYEK</sequence>
<comment type="similarity">
    <text evidence="1 9">Belongs to the class-I aminoacyl-tRNA synthetase family.</text>
</comment>
<keyword evidence="3 9" id="KW-0436">Ligase</keyword>
<dbReference type="Gene3D" id="1.10.730.10">
    <property type="entry name" value="Isoleucyl-tRNA Synthetase, Domain 1"/>
    <property type="match status" value="1"/>
</dbReference>
<dbReference type="SUPFAM" id="SSF50677">
    <property type="entry name" value="ValRS/IleRS/LeuRS editing domain"/>
    <property type="match status" value="1"/>
</dbReference>
<dbReference type="InterPro" id="IPR009008">
    <property type="entry name" value="Val/Leu/Ile-tRNA-synth_edit"/>
</dbReference>
<evidence type="ECO:0000259" key="10">
    <source>
        <dbReference type="Pfam" id="PF00133"/>
    </source>
</evidence>
<dbReference type="InterPro" id="IPR013155">
    <property type="entry name" value="M/V/L/I-tRNA-synth_anticd-bd"/>
</dbReference>
<evidence type="ECO:0000256" key="5">
    <source>
        <dbReference type="ARBA" id="ARBA00022840"/>
    </source>
</evidence>
<dbReference type="Gene3D" id="3.90.740.10">
    <property type="entry name" value="Valyl/Leucyl/Isoleucyl-tRNA synthetase, editing domain"/>
    <property type="match status" value="1"/>
</dbReference>
<dbReference type="EMBL" id="VFQX01000041">
    <property type="protein sequence ID" value="KAF0976093.1"/>
    <property type="molecule type" value="Genomic_DNA"/>
</dbReference>
<protein>
    <recommendedName>
        <fullName evidence="2">leucine--tRNA ligase</fullName>
        <ecNumber evidence="2">6.1.1.4</ecNumber>
    </recommendedName>
    <alternativeName>
        <fullName evidence="8">Leucyl-tRNA synthetase</fullName>
    </alternativeName>
</protein>
<dbReference type="PROSITE" id="PS00178">
    <property type="entry name" value="AA_TRNA_LIGASE_I"/>
    <property type="match status" value="1"/>
</dbReference>
<evidence type="ECO:0000256" key="4">
    <source>
        <dbReference type="ARBA" id="ARBA00022741"/>
    </source>
</evidence>
<keyword evidence="13" id="KW-1185">Reference proteome</keyword>
<evidence type="ECO:0000256" key="1">
    <source>
        <dbReference type="ARBA" id="ARBA00005594"/>
    </source>
</evidence>
<evidence type="ECO:0000256" key="3">
    <source>
        <dbReference type="ARBA" id="ARBA00022598"/>
    </source>
</evidence>
<dbReference type="VEuPathDB" id="AmoebaDB:NfTy_085150"/>
<evidence type="ECO:0000256" key="6">
    <source>
        <dbReference type="ARBA" id="ARBA00022917"/>
    </source>
</evidence>
<evidence type="ECO:0000259" key="11">
    <source>
        <dbReference type="Pfam" id="PF08264"/>
    </source>
</evidence>
<dbReference type="GO" id="GO:0006429">
    <property type="term" value="P:leucyl-tRNA aminoacylation"/>
    <property type="evidence" value="ECO:0007669"/>
    <property type="project" value="InterPro"/>
</dbReference>
<dbReference type="Gene3D" id="3.40.50.620">
    <property type="entry name" value="HUPs"/>
    <property type="match status" value="1"/>
</dbReference>
<dbReference type="Proteomes" id="UP000444721">
    <property type="component" value="Unassembled WGS sequence"/>
</dbReference>
<dbReference type="NCBIfam" id="NF008957">
    <property type="entry name" value="PRK12300.1"/>
    <property type="match status" value="1"/>
</dbReference>
<dbReference type="SUPFAM" id="SSF47323">
    <property type="entry name" value="Anticodon-binding domain of a subclass of class I aminoacyl-tRNA synthetases"/>
    <property type="match status" value="1"/>
</dbReference>
<dbReference type="InterPro" id="IPR002300">
    <property type="entry name" value="aa-tRNA-synth_Ia"/>
</dbReference>
<dbReference type="GO" id="GO:0005524">
    <property type="term" value="F:ATP binding"/>
    <property type="evidence" value="ECO:0007669"/>
    <property type="project" value="UniProtKB-KW"/>
</dbReference>
<dbReference type="PANTHER" id="PTHR45794:SF1">
    <property type="entry name" value="LEUCINE--TRNA LIGASE, CYTOPLASMIC"/>
    <property type="match status" value="1"/>
</dbReference>
<organism evidence="12 13">
    <name type="scientific">Naegleria fowleri</name>
    <name type="common">Brain eating amoeba</name>
    <dbReference type="NCBI Taxonomy" id="5763"/>
    <lineage>
        <taxon>Eukaryota</taxon>
        <taxon>Discoba</taxon>
        <taxon>Heterolobosea</taxon>
        <taxon>Tetramitia</taxon>
        <taxon>Eutetramitia</taxon>
        <taxon>Vahlkampfiidae</taxon>
        <taxon>Naegleria</taxon>
    </lineage>
</organism>
<evidence type="ECO:0000313" key="13">
    <source>
        <dbReference type="Proteomes" id="UP000444721"/>
    </source>
</evidence>
<evidence type="ECO:0000256" key="7">
    <source>
        <dbReference type="ARBA" id="ARBA00023146"/>
    </source>
</evidence>
<keyword evidence="5 9" id="KW-0067">ATP-binding</keyword>
<dbReference type="OMA" id="KFIEWQF"/>
<feature type="domain" description="Methionyl/Valyl/Leucyl/Isoleucyl-tRNA synthetase anticodon-binding" evidence="11">
    <location>
        <begin position="786"/>
        <end position="910"/>
    </location>
</feature>
<evidence type="ECO:0000256" key="8">
    <source>
        <dbReference type="ARBA" id="ARBA00030520"/>
    </source>
</evidence>
<evidence type="ECO:0000256" key="9">
    <source>
        <dbReference type="RuleBase" id="RU363035"/>
    </source>
</evidence>
<feature type="domain" description="Aminoacyl-tRNA synthetase class Ia" evidence="10">
    <location>
        <begin position="173"/>
        <end position="748"/>
    </location>
</feature>
<evidence type="ECO:0000313" key="12">
    <source>
        <dbReference type="EMBL" id="KAF0976093.1"/>
    </source>
</evidence>
<dbReference type="InterPro" id="IPR004493">
    <property type="entry name" value="Leu-tRNA-synth_Ia_arc/euk"/>
</dbReference>
<proteinExistence type="inferred from homology"/>
<dbReference type="SUPFAM" id="SSF52374">
    <property type="entry name" value="Nucleotidylyl transferase"/>
    <property type="match status" value="1"/>
</dbReference>
<keyword evidence="4 9" id="KW-0547">Nucleotide-binding</keyword>
<dbReference type="InterPro" id="IPR014729">
    <property type="entry name" value="Rossmann-like_a/b/a_fold"/>
</dbReference>
<dbReference type="EC" id="6.1.1.4" evidence="2"/>
<dbReference type="FunFam" id="3.90.740.10:FF:000001">
    <property type="entry name" value="Leucine--tRNA ligase, cytoplasmic"/>
    <property type="match status" value="1"/>
</dbReference>
<evidence type="ECO:0000256" key="2">
    <source>
        <dbReference type="ARBA" id="ARBA00013164"/>
    </source>
</evidence>
<dbReference type="RefSeq" id="XP_044560806.1">
    <property type="nucleotide sequence ID" value="XM_044708218.1"/>
</dbReference>
<name>A0A6A5BE00_NAEFO</name>